<comment type="caution">
    <text evidence="4">The sequence shown here is derived from an EMBL/GenBank/DDBJ whole genome shotgun (WGS) entry which is preliminary data.</text>
</comment>
<dbReference type="PROSITE" id="PS51186">
    <property type="entry name" value="GNAT"/>
    <property type="match status" value="1"/>
</dbReference>
<reference evidence="4 5" key="1">
    <citation type="submission" date="2019-04" db="EMBL/GenBank/DDBJ databases">
        <authorList>
            <person name="Li M."/>
        </authorList>
    </citation>
    <scope>NUCLEOTIDE SEQUENCE [LARGE SCALE GENOMIC DNA]</scope>
    <source>
        <strain evidence="4 5">LAM1902</strain>
    </source>
</reference>
<dbReference type="Gene3D" id="3.40.630.30">
    <property type="match status" value="1"/>
</dbReference>
<evidence type="ECO:0000313" key="5">
    <source>
        <dbReference type="Proteomes" id="UP000306635"/>
    </source>
</evidence>
<keyword evidence="1 4" id="KW-0808">Transferase</keyword>
<evidence type="ECO:0000256" key="2">
    <source>
        <dbReference type="ARBA" id="ARBA00023315"/>
    </source>
</evidence>
<keyword evidence="2" id="KW-0012">Acyltransferase</keyword>
<dbReference type="Proteomes" id="UP000306635">
    <property type="component" value="Unassembled WGS sequence"/>
</dbReference>
<dbReference type="SUPFAM" id="SSF55729">
    <property type="entry name" value="Acyl-CoA N-acyltransferases (Nat)"/>
    <property type="match status" value="1"/>
</dbReference>
<dbReference type="PANTHER" id="PTHR43420">
    <property type="entry name" value="ACETYLTRANSFERASE"/>
    <property type="match status" value="1"/>
</dbReference>
<feature type="domain" description="N-acetyltransferase" evidence="3">
    <location>
        <begin position="3"/>
        <end position="149"/>
    </location>
</feature>
<dbReference type="OrthoDB" id="27442at2"/>
<dbReference type="Pfam" id="PF00583">
    <property type="entry name" value="Acetyltransf_1"/>
    <property type="match status" value="1"/>
</dbReference>
<dbReference type="InterPro" id="IPR050680">
    <property type="entry name" value="YpeA/RimI_acetyltransf"/>
</dbReference>
<dbReference type="RefSeq" id="WP_138521635.1">
    <property type="nucleotide sequence ID" value="NZ_JAOCBK010000005.1"/>
</dbReference>
<dbReference type="AlphaFoldDB" id="A0A5R9R7U1"/>
<name>A0A5R9R7U1_9PSED</name>
<evidence type="ECO:0000256" key="1">
    <source>
        <dbReference type="ARBA" id="ARBA00022679"/>
    </source>
</evidence>
<dbReference type="EMBL" id="SWDV01000010">
    <property type="protein sequence ID" value="TLX78799.1"/>
    <property type="molecule type" value="Genomic_DNA"/>
</dbReference>
<gene>
    <name evidence="4" type="ORF">FAS41_09670</name>
</gene>
<dbReference type="GO" id="GO:0016747">
    <property type="term" value="F:acyltransferase activity, transferring groups other than amino-acyl groups"/>
    <property type="evidence" value="ECO:0007669"/>
    <property type="project" value="InterPro"/>
</dbReference>
<sequence>MPLLYRLAASDDLPRLSRLEEECFDQDRISARSFRRLIGAASAILLVAQREDELLGYALMLLRRGSDIARLYSLAVSRQGRGQGLGGALLERCEQWARERGCQRLRLEVRLDNASAIGLYERSGYLRFARSPGFYEDGSDAWRYEKTLGTPVQTERNLA</sequence>
<organism evidence="4 5">
    <name type="scientific">Pseudomonas nicosulfuronedens</name>
    <dbReference type="NCBI Taxonomy" id="2571105"/>
    <lineage>
        <taxon>Bacteria</taxon>
        <taxon>Pseudomonadati</taxon>
        <taxon>Pseudomonadota</taxon>
        <taxon>Gammaproteobacteria</taxon>
        <taxon>Pseudomonadales</taxon>
        <taxon>Pseudomonadaceae</taxon>
        <taxon>Pseudomonas</taxon>
    </lineage>
</organism>
<evidence type="ECO:0000313" key="4">
    <source>
        <dbReference type="EMBL" id="TLX78799.1"/>
    </source>
</evidence>
<proteinExistence type="predicted"/>
<dbReference type="InterPro" id="IPR016181">
    <property type="entry name" value="Acyl_CoA_acyltransferase"/>
</dbReference>
<protein>
    <submittedName>
        <fullName evidence="4">GNAT family N-acetyltransferase</fullName>
    </submittedName>
</protein>
<dbReference type="PANTHER" id="PTHR43420:SF12">
    <property type="entry name" value="N-ACETYLTRANSFERASE DOMAIN-CONTAINING PROTEIN"/>
    <property type="match status" value="1"/>
</dbReference>
<dbReference type="InterPro" id="IPR000182">
    <property type="entry name" value="GNAT_dom"/>
</dbReference>
<evidence type="ECO:0000259" key="3">
    <source>
        <dbReference type="PROSITE" id="PS51186"/>
    </source>
</evidence>
<keyword evidence="5" id="KW-1185">Reference proteome</keyword>
<accession>A0A5R9R7U1</accession>